<dbReference type="AlphaFoldDB" id="A0A1Y0ENW4"/>
<evidence type="ECO:0000259" key="3">
    <source>
        <dbReference type="Pfam" id="PF02668"/>
    </source>
</evidence>
<organism evidence="4 5">
    <name type="scientific">Comamonas serinivorans</name>
    <dbReference type="NCBI Taxonomy" id="1082851"/>
    <lineage>
        <taxon>Bacteria</taxon>
        <taxon>Pseudomonadati</taxon>
        <taxon>Pseudomonadota</taxon>
        <taxon>Betaproteobacteria</taxon>
        <taxon>Burkholderiales</taxon>
        <taxon>Comamonadaceae</taxon>
        <taxon>Comamonas</taxon>
    </lineage>
</organism>
<dbReference type="SUPFAM" id="SSF51197">
    <property type="entry name" value="Clavaminate synthase-like"/>
    <property type="match status" value="1"/>
</dbReference>
<dbReference type="InterPro" id="IPR042098">
    <property type="entry name" value="TauD-like_sf"/>
</dbReference>
<dbReference type="PANTHER" id="PTHR10696">
    <property type="entry name" value="GAMMA-BUTYROBETAINE HYDROXYLASE-RELATED"/>
    <property type="match status" value="1"/>
</dbReference>
<sequence length="386" mass="42972">MMRSIAPLPFKFERESIHTPLIENPMHTVIDAPMNRPVVAYTSRALPETPRLLDASALGLDARVRCHEREPGQAPLFIECADDGLRDRAAFRAWFAQVRPIIDALIVRHGTVVLRGFPIAETDDFAALVAEFPKFTGDYAGGRAPRSAVKGDVMEATRLEASVQLALHSEMAYMRDYPRRLAFFARRIAARGGETTIGDMRTLVAGLPQAAVAKLHAHKTRMATNYGPKSDALQPTYAHMDLRGWNHAFFTDDPQDVERLCAHKGLTPIWNPDGSLTLLTPLDPFVSHPQTGQLLYRSVIHMRPQSQSDALSRQIRATQQHPTGATLGTGESLSAEELHQIDTACAARTVHWRWQAGDVMLVDNLQVWHGRNPYEGERETQVALLN</sequence>
<dbReference type="Gene3D" id="3.60.130.10">
    <property type="entry name" value="Clavaminate synthase-like"/>
    <property type="match status" value="1"/>
</dbReference>
<proteinExistence type="predicted"/>
<protein>
    <recommendedName>
        <fullName evidence="3">TauD/TfdA-like domain-containing protein</fullName>
    </recommendedName>
</protein>
<evidence type="ECO:0000313" key="4">
    <source>
        <dbReference type="EMBL" id="ARU05140.1"/>
    </source>
</evidence>
<dbReference type="KEGG" id="cser:CCO03_10950"/>
<evidence type="ECO:0000313" key="5">
    <source>
        <dbReference type="Proteomes" id="UP000196138"/>
    </source>
</evidence>
<gene>
    <name evidence="4" type="ORF">CCO03_10950</name>
</gene>
<keyword evidence="2" id="KW-0560">Oxidoreductase</keyword>
<dbReference type="PANTHER" id="PTHR10696:SF21">
    <property type="entry name" value="TAUD_TFDA-LIKE DOMAIN-CONTAINING PROTEIN"/>
    <property type="match status" value="1"/>
</dbReference>
<dbReference type="Proteomes" id="UP000196138">
    <property type="component" value="Chromosome"/>
</dbReference>
<dbReference type="InterPro" id="IPR003819">
    <property type="entry name" value="TauD/TfdA-like"/>
</dbReference>
<dbReference type="InterPro" id="IPR050411">
    <property type="entry name" value="AlphaKG_dependent_hydroxylases"/>
</dbReference>
<evidence type="ECO:0000256" key="1">
    <source>
        <dbReference type="ARBA" id="ARBA00001954"/>
    </source>
</evidence>
<comment type="cofactor">
    <cofactor evidence="1">
        <name>Fe(2+)</name>
        <dbReference type="ChEBI" id="CHEBI:29033"/>
    </cofactor>
</comment>
<dbReference type="GO" id="GO:0016706">
    <property type="term" value="F:2-oxoglutarate-dependent dioxygenase activity"/>
    <property type="evidence" value="ECO:0007669"/>
    <property type="project" value="UniProtKB-ARBA"/>
</dbReference>
<dbReference type="Pfam" id="PF02668">
    <property type="entry name" value="TauD"/>
    <property type="match status" value="1"/>
</dbReference>
<dbReference type="EMBL" id="CP021455">
    <property type="protein sequence ID" value="ARU05140.1"/>
    <property type="molecule type" value="Genomic_DNA"/>
</dbReference>
<feature type="domain" description="TauD/TfdA-like" evidence="3">
    <location>
        <begin position="97"/>
        <end position="381"/>
    </location>
</feature>
<keyword evidence="5" id="KW-1185">Reference proteome</keyword>
<name>A0A1Y0ENW4_9BURK</name>
<reference evidence="4 5" key="1">
    <citation type="submission" date="2017-05" db="EMBL/GenBank/DDBJ databases">
        <authorList>
            <person name="Song R."/>
            <person name="Chenine A.L."/>
            <person name="Ruprecht R.M."/>
        </authorList>
    </citation>
    <scope>NUCLEOTIDE SEQUENCE [LARGE SCALE GENOMIC DNA]</scope>
    <source>
        <strain evidence="4 5">DSM 26136</strain>
    </source>
</reference>
<evidence type="ECO:0000256" key="2">
    <source>
        <dbReference type="ARBA" id="ARBA00023002"/>
    </source>
</evidence>
<accession>A0A1Y0ENW4</accession>